<proteinExistence type="predicted"/>
<dbReference type="AlphaFoldDB" id="B1I4J2"/>
<protein>
    <recommendedName>
        <fullName evidence="2">precorrin-2 dehydrogenase</fullName>
        <ecNumber evidence="2">1.3.1.76</ecNumber>
    </recommendedName>
</protein>
<evidence type="ECO:0000313" key="8">
    <source>
        <dbReference type="EMBL" id="ACA59858.1"/>
    </source>
</evidence>
<dbReference type="RefSeq" id="WP_012302443.1">
    <property type="nucleotide sequence ID" value="NC_010424.1"/>
</dbReference>
<evidence type="ECO:0000256" key="5">
    <source>
        <dbReference type="ARBA" id="ARBA00023244"/>
    </source>
</evidence>
<dbReference type="GO" id="GO:0043115">
    <property type="term" value="F:precorrin-2 dehydrogenase activity"/>
    <property type="evidence" value="ECO:0007669"/>
    <property type="project" value="UniProtKB-EC"/>
</dbReference>
<dbReference type="UniPathway" id="UPA00262">
    <property type="reaction ID" value="UER00222"/>
</dbReference>
<dbReference type="InterPro" id="IPR042518">
    <property type="entry name" value="SirC_C"/>
</dbReference>
<dbReference type="Pfam" id="PF13241">
    <property type="entry name" value="NAD_binding_7"/>
    <property type="match status" value="1"/>
</dbReference>
<dbReference type="GO" id="GO:0004325">
    <property type="term" value="F:ferrochelatase activity"/>
    <property type="evidence" value="ECO:0007669"/>
    <property type="project" value="InterPro"/>
</dbReference>
<keyword evidence="5" id="KW-0627">Porphyrin biosynthesis</keyword>
<dbReference type="KEGG" id="dau:Daud_1349"/>
<dbReference type="NCBIfam" id="TIGR01470">
    <property type="entry name" value="cysG_Nterm"/>
    <property type="match status" value="1"/>
</dbReference>
<comment type="catalytic activity">
    <reaction evidence="6">
        <text>precorrin-2 + NAD(+) = sirohydrochlorin + NADH + 2 H(+)</text>
        <dbReference type="Rhea" id="RHEA:15613"/>
        <dbReference type="ChEBI" id="CHEBI:15378"/>
        <dbReference type="ChEBI" id="CHEBI:57540"/>
        <dbReference type="ChEBI" id="CHEBI:57945"/>
        <dbReference type="ChEBI" id="CHEBI:58351"/>
        <dbReference type="ChEBI" id="CHEBI:58827"/>
        <dbReference type="EC" id="1.3.1.76"/>
    </reaction>
</comment>
<gene>
    <name evidence="8" type="ordered locus">Daud_1349</name>
</gene>
<reference evidence="8 9" key="2">
    <citation type="journal article" date="2008" name="Science">
        <title>Environmental genomics reveals a single-species ecosystem deep within Earth.</title>
        <authorList>
            <person name="Chivian D."/>
            <person name="Brodie E.L."/>
            <person name="Alm E.J."/>
            <person name="Culley D.E."/>
            <person name="Dehal P.S."/>
            <person name="Desantis T.Z."/>
            <person name="Gihring T.M."/>
            <person name="Lapidus A."/>
            <person name="Lin L.H."/>
            <person name="Lowry S.R."/>
            <person name="Moser D.P."/>
            <person name="Richardson P.M."/>
            <person name="Southam G."/>
            <person name="Wanger G."/>
            <person name="Pratt L.M."/>
            <person name="Andersen G.L."/>
            <person name="Hazen T.C."/>
            <person name="Brockman F.J."/>
            <person name="Arkin A.P."/>
            <person name="Onstott T.C."/>
        </authorList>
    </citation>
    <scope>NUCLEOTIDE SEQUENCE [LARGE SCALE GENOMIC DNA]</scope>
    <source>
        <strain evidence="8 9">MP104C</strain>
    </source>
</reference>
<dbReference type="Pfam" id="PF14824">
    <property type="entry name" value="Sirohm_synth_M"/>
    <property type="match status" value="1"/>
</dbReference>
<dbReference type="InterPro" id="IPR028161">
    <property type="entry name" value="Met8-like"/>
</dbReference>
<keyword evidence="4" id="KW-0520">NAD</keyword>
<feature type="domain" description="Siroheme synthase central" evidence="7">
    <location>
        <begin position="120"/>
        <end position="146"/>
    </location>
</feature>
<dbReference type="PANTHER" id="PTHR35330:SF1">
    <property type="entry name" value="SIROHEME BIOSYNTHESIS PROTEIN MET8"/>
    <property type="match status" value="1"/>
</dbReference>
<dbReference type="HOGENOM" id="CLU_011276_8_1_9"/>
<evidence type="ECO:0000256" key="3">
    <source>
        <dbReference type="ARBA" id="ARBA00023002"/>
    </source>
</evidence>
<dbReference type="Gene3D" id="3.40.50.720">
    <property type="entry name" value="NAD(P)-binding Rossmann-like Domain"/>
    <property type="match status" value="1"/>
</dbReference>
<dbReference type="Proteomes" id="UP000008544">
    <property type="component" value="Chromosome"/>
</dbReference>
<evidence type="ECO:0000256" key="4">
    <source>
        <dbReference type="ARBA" id="ARBA00023027"/>
    </source>
</evidence>
<evidence type="ECO:0000313" key="9">
    <source>
        <dbReference type="Proteomes" id="UP000008544"/>
    </source>
</evidence>
<dbReference type="InterPro" id="IPR036291">
    <property type="entry name" value="NAD(P)-bd_dom_sf"/>
</dbReference>
<comment type="pathway">
    <text evidence="1">Porphyrin-containing compound metabolism; siroheme biosynthesis; sirohydrochlorin from precorrin-2: step 1/1.</text>
</comment>
<keyword evidence="9" id="KW-1185">Reference proteome</keyword>
<dbReference type="InterPro" id="IPR006367">
    <property type="entry name" value="Sirohaem_synthase_N"/>
</dbReference>
<dbReference type="SUPFAM" id="SSF75615">
    <property type="entry name" value="Siroheme synthase middle domains-like"/>
    <property type="match status" value="1"/>
</dbReference>
<dbReference type="OrthoDB" id="9773765at2"/>
<dbReference type="PANTHER" id="PTHR35330">
    <property type="entry name" value="SIROHEME BIOSYNTHESIS PROTEIN MET8"/>
    <property type="match status" value="1"/>
</dbReference>
<keyword evidence="3" id="KW-0560">Oxidoreductase</keyword>
<accession>B1I4J2</accession>
<dbReference type="EMBL" id="CP000860">
    <property type="protein sequence ID" value="ACA59858.1"/>
    <property type="molecule type" value="Genomic_DNA"/>
</dbReference>
<evidence type="ECO:0000259" key="7">
    <source>
        <dbReference type="Pfam" id="PF14824"/>
    </source>
</evidence>
<dbReference type="Gene3D" id="1.10.8.610">
    <property type="entry name" value="SirC, precorrin-2 dehydrogenase, C-terminal helical domain-like"/>
    <property type="match status" value="1"/>
</dbReference>
<dbReference type="InterPro" id="IPR028281">
    <property type="entry name" value="Sirohaem_synthase_central"/>
</dbReference>
<organism evidence="8 9">
    <name type="scientific">Desulforudis audaxviator (strain MP104C)</name>
    <dbReference type="NCBI Taxonomy" id="477974"/>
    <lineage>
        <taxon>Bacteria</taxon>
        <taxon>Bacillati</taxon>
        <taxon>Bacillota</taxon>
        <taxon>Clostridia</taxon>
        <taxon>Thermoanaerobacterales</taxon>
        <taxon>Candidatus Desulforudaceae</taxon>
        <taxon>Candidatus Desulforudis</taxon>
    </lineage>
</organism>
<reference evidence="9" key="1">
    <citation type="submission" date="2007-10" db="EMBL/GenBank/DDBJ databases">
        <title>Complete sequence of chromosome of Desulforudis audaxviator MP104C.</title>
        <authorList>
            <person name="Copeland A."/>
            <person name="Lucas S."/>
            <person name="Lapidus A."/>
            <person name="Barry K."/>
            <person name="Glavina del Rio T."/>
            <person name="Dalin E."/>
            <person name="Tice H."/>
            <person name="Bruce D."/>
            <person name="Pitluck S."/>
            <person name="Lowry S.R."/>
            <person name="Larimer F."/>
            <person name="Land M.L."/>
            <person name="Hauser L."/>
            <person name="Kyrpides N."/>
            <person name="Ivanova N.N."/>
            <person name="Richardson P."/>
        </authorList>
    </citation>
    <scope>NUCLEOTIDE SEQUENCE [LARGE SCALE GENOMIC DNA]</scope>
    <source>
        <strain evidence="9">MP104C</strain>
    </source>
</reference>
<evidence type="ECO:0000256" key="6">
    <source>
        <dbReference type="ARBA" id="ARBA00047561"/>
    </source>
</evidence>
<evidence type="ECO:0000256" key="2">
    <source>
        <dbReference type="ARBA" id="ARBA00012400"/>
    </source>
</evidence>
<evidence type="ECO:0000256" key="1">
    <source>
        <dbReference type="ARBA" id="ARBA00005010"/>
    </source>
</evidence>
<dbReference type="eggNOG" id="COG1648">
    <property type="taxonomic scope" value="Bacteria"/>
</dbReference>
<dbReference type="SUPFAM" id="SSF51735">
    <property type="entry name" value="NAD(P)-binding Rossmann-fold domains"/>
    <property type="match status" value="1"/>
</dbReference>
<dbReference type="STRING" id="477974.Daud_1349"/>
<dbReference type="EC" id="1.3.1.76" evidence="2"/>
<sequence>MSALYPVLVKLEGELCLVIGGGRVAERKVKSLLEAGARVRVISPRLTADLQALADAGVIEYRRGRYRPGDVEGAFLVISATNDPAANRMVAADCRERRLLLNAVDDPENCTFFVPACVRRGDLTIAVSTGGQSPLLARRLREKLEREYGPLYGDYLALIGRIRHNIIRSVSDPVRKEQLLEALCAPEILDALENGDYDRVKELVGSVDYGGGS</sequence>
<name>B1I4J2_DESAP</name>
<dbReference type="GO" id="GO:0019354">
    <property type="term" value="P:siroheme biosynthetic process"/>
    <property type="evidence" value="ECO:0007669"/>
    <property type="project" value="UniProtKB-UniPathway"/>
</dbReference>